<dbReference type="InterPro" id="IPR017937">
    <property type="entry name" value="Thioredoxin_CS"/>
</dbReference>
<sequence>MARRFPWLWLGLLAACILVAVLAWQNQQLRTQQQWLQTRVTAPYAGMYVPTIAAPGVDGRSYTLGAAQGQPQVLFFFTTTCPYCRRSAPTVVRAARQLQANLPGRPQLLGVCHCDPAQAARYAHVHGFDFPVVTLTDRRALMLFRARNVPLVMAVDGEGRVRHSHVGLFDTTERVQDLVAALRRTDAPAALATVKE</sequence>
<dbReference type="PANTHER" id="PTHR42852">
    <property type="entry name" value="THIOL:DISULFIDE INTERCHANGE PROTEIN DSBE"/>
    <property type="match status" value="1"/>
</dbReference>
<dbReference type="Proteomes" id="UP000000420">
    <property type="component" value="Chromosome"/>
</dbReference>
<dbReference type="GO" id="GO:0015036">
    <property type="term" value="F:disulfide oxidoreductase activity"/>
    <property type="evidence" value="ECO:0007669"/>
    <property type="project" value="UniProtKB-ARBA"/>
</dbReference>
<protein>
    <submittedName>
        <fullName evidence="3">Cytochrome C biogenesis protein</fullName>
    </submittedName>
</protein>
<evidence type="ECO:0000256" key="1">
    <source>
        <dbReference type="ARBA" id="ARBA00023284"/>
    </source>
</evidence>
<dbReference type="AlphaFoldDB" id="A0A0H2XE26"/>
<dbReference type="SUPFAM" id="SSF52833">
    <property type="entry name" value="Thioredoxin-like"/>
    <property type="match status" value="1"/>
</dbReference>
<feature type="domain" description="Thioredoxin" evidence="2">
    <location>
        <begin position="43"/>
        <end position="184"/>
    </location>
</feature>
<organism evidence="3 4">
    <name type="scientific">Xanthomonas campestris pv. campestris (strain 8004)</name>
    <dbReference type="NCBI Taxonomy" id="314565"/>
    <lineage>
        <taxon>Bacteria</taxon>
        <taxon>Pseudomonadati</taxon>
        <taxon>Pseudomonadota</taxon>
        <taxon>Gammaproteobacteria</taxon>
        <taxon>Lysobacterales</taxon>
        <taxon>Lysobacteraceae</taxon>
        <taxon>Xanthomonas</taxon>
    </lineage>
</organism>
<dbReference type="EMBL" id="CP000050">
    <property type="protein sequence ID" value="AAY51191.1"/>
    <property type="molecule type" value="Genomic_DNA"/>
</dbReference>
<keyword evidence="1" id="KW-0676">Redox-active center</keyword>
<dbReference type="InterPro" id="IPR036249">
    <property type="entry name" value="Thioredoxin-like_sf"/>
</dbReference>
<evidence type="ECO:0000313" key="4">
    <source>
        <dbReference type="Proteomes" id="UP000000420"/>
    </source>
</evidence>
<gene>
    <name evidence="3" type="ordered locus">XC_4152</name>
</gene>
<name>A0A0H2XE26_XANC8</name>
<dbReference type="HOGENOM" id="CLU_1389737_0_0_6"/>
<evidence type="ECO:0000259" key="2">
    <source>
        <dbReference type="PROSITE" id="PS51352"/>
    </source>
</evidence>
<dbReference type="Pfam" id="PF00578">
    <property type="entry name" value="AhpC-TSA"/>
    <property type="match status" value="1"/>
</dbReference>
<dbReference type="InterPro" id="IPR050553">
    <property type="entry name" value="Thioredoxin_ResA/DsbE_sf"/>
</dbReference>
<dbReference type="GO" id="GO:0016209">
    <property type="term" value="F:antioxidant activity"/>
    <property type="evidence" value="ECO:0007669"/>
    <property type="project" value="InterPro"/>
</dbReference>
<dbReference type="PANTHER" id="PTHR42852:SF17">
    <property type="entry name" value="THIOREDOXIN-LIKE PROTEIN HI_1115"/>
    <property type="match status" value="1"/>
</dbReference>
<proteinExistence type="predicted"/>
<accession>A0A0H2XE26</accession>
<dbReference type="KEGG" id="xcb:XC_4152"/>
<reference evidence="3 4" key="1">
    <citation type="journal article" date="2005" name="Genome Res.">
        <title>Comparative and functional genomic analyses of the pathogenicity of phytopathogen Xanthomonas campestris pv. campestris.</title>
        <authorList>
            <person name="Qian W."/>
            <person name="Jia Y."/>
            <person name="Ren S.X."/>
            <person name="He Y.Q."/>
            <person name="Feng J.X."/>
            <person name="Lu L.F."/>
            <person name="Sun Q."/>
            <person name="Ying G."/>
            <person name="Tang D.J."/>
            <person name="Tang H."/>
            <person name="Wu W."/>
            <person name="Hao P."/>
            <person name="Wang L."/>
            <person name="Jiang B.L."/>
            <person name="Zeng S."/>
            <person name="Gu W.Y."/>
            <person name="Lu G."/>
            <person name="Rong L."/>
            <person name="Tian Y."/>
            <person name="Yao Z."/>
            <person name="Fu G."/>
            <person name="Chen B."/>
            <person name="Fang R."/>
            <person name="Qiang B."/>
            <person name="Chen Z."/>
            <person name="Zhao G.P."/>
            <person name="Tang J.L."/>
            <person name="He C."/>
        </authorList>
    </citation>
    <scope>NUCLEOTIDE SEQUENCE [LARGE SCALE GENOMIC DNA]</scope>
    <source>
        <strain evidence="3 4">8004</strain>
    </source>
</reference>
<dbReference type="CDD" id="cd02966">
    <property type="entry name" value="TlpA_like_family"/>
    <property type="match status" value="1"/>
</dbReference>
<evidence type="ECO:0000313" key="3">
    <source>
        <dbReference type="EMBL" id="AAY51191.1"/>
    </source>
</evidence>
<dbReference type="PROSITE" id="PS51257">
    <property type="entry name" value="PROKAR_LIPOPROTEIN"/>
    <property type="match status" value="1"/>
</dbReference>
<dbReference type="PROSITE" id="PS51352">
    <property type="entry name" value="THIOREDOXIN_2"/>
    <property type="match status" value="1"/>
</dbReference>
<dbReference type="InterPro" id="IPR013766">
    <property type="entry name" value="Thioredoxin_domain"/>
</dbReference>
<dbReference type="PROSITE" id="PS00194">
    <property type="entry name" value="THIOREDOXIN_1"/>
    <property type="match status" value="1"/>
</dbReference>
<dbReference type="Gene3D" id="3.40.30.10">
    <property type="entry name" value="Glutaredoxin"/>
    <property type="match status" value="1"/>
</dbReference>
<dbReference type="InterPro" id="IPR000866">
    <property type="entry name" value="AhpC/TSA"/>
</dbReference>